<protein>
    <submittedName>
        <fullName evidence="1">Uncharacterized protein</fullName>
    </submittedName>
</protein>
<organism evidence="1 2">
    <name type="scientific">Arachis hypogaea</name>
    <name type="common">Peanut</name>
    <dbReference type="NCBI Taxonomy" id="3818"/>
    <lineage>
        <taxon>Eukaryota</taxon>
        <taxon>Viridiplantae</taxon>
        <taxon>Streptophyta</taxon>
        <taxon>Embryophyta</taxon>
        <taxon>Tracheophyta</taxon>
        <taxon>Spermatophyta</taxon>
        <taxon>Magnoliopsida</taxon>
        <taxon>eudicotyledons</taxon>
        <taxon>Gunneridae</taxon>
        <taxon>Pentapetalae</taxon>
        <taxon>rosids</taxon>
        <taxon>fabids</taxon>
        <taxon>Fabales</taxon>
        <taxon>Fabaceae</taxon>
        <taxon>Papilionoideae</taxon>
        <taxon>50 kb inversion clade</taxon>
        <taxon>dalbergioids sensu lato</taxon>
        <taxon>Dalbergieae</taxon>
        <taxon>Pterocarpus clade</taxon>
        <taxon>Arachis</taxon>
    </lineage>
</organism>
<comment type="caution">
    <text evidence="1">The sequence shown here is derived from an EMBL/GenBank/DDBJ whole genome shotgun (WGS) entry which is preliminary data.</text>
</comment>
<dbReference type="AlphaFoldDB" id="A0A445B3W2"/>
<gene>
    <name evidence="1" type="ORF">Ahy_A10g047933</name>
</gene>
<evidence type="ECO:0000313" key="2">
    <source>
        <dbReference type="Proteomes" id="UP000289738"/>
    </source>
</evidence>
<keyword evidence="2" id="KW-1185">Reference proteome</keyword>
<evidence type="ECO:0000313" key="1">
    <source>
        <dbReference type="EMBL" id="RYR33348.1"/>
    </source>
</evidence>
<sequence length="203" mass="23333">MQKHDKEYAVTVNTMQIKASSHKNINLTRGYLNKRDLSYQELEFGRSYICLVVPKQNVKDEFLYLTEDFKNGLEGRIGHVNENEKEHPLSLLCYLFHLLHASPSQFPLTLRFHVLNWHLASAKGSISCDGRNMVFKGKAYLQYAAEPLSQVWKLESSDKFERDSHGYGNTSMMLQELTVTAGCYKPKDTSILCCFIIEGFIIK</sequence>
<dbReference type="EMBL" id="SDMP01000010">
    <property type="protein sequence ID" value="RYR33348.1"/>
    <property type="molecule type" value="Genomic_DNA"/>
</dbReference>
<reference evidence="1 2" key="1">
    <citation type="submission" date="2019-01" db="EMBL/GenBank/DDBJ databases">
        <title>Sequencing of cultivated peanut Arachis hypogaea provides insights into genome evolution and oil improvement.</title>
        <authorList>
            <person name="Chen X."/>
        </authorList>
    </citation>
    <scope>NUCLEOTIDE SEQUENCE [LARGE SCALE GENOMIC DNA]</scope>
    <source>
        <strain evidence="2">cv. Fuhuasheng</strain>
        <tissue evidence="1">Leaves</tissue>
    </source>
</reference>
<proteinExistence type="predicted"/>
<name>A0A445B3W2_ARAHY</name>
<accession>A0A445B3W2</accession>
<dbReference type="Proteomes" id="UP000289738">
    <property type="component" value="Chromosome A10"/>
</dbReference>